<feature type="region of interest" description="Disordered" evidence="1">
    <location>
        <begin position="98"/>
        <end position="126"/>
    </location>
</feature>
<keyword evidence="3" id="KW-1185">Reference proteome</keyword>
<gene>
    <name evidence="2" type="ORF">ES332_D10G288800v1</name>
</gene>
<protein>
    <submittedName>
        <fullName evidence="2">Uncharacterized protein</fullName>
    </submittedName>
</protein>
<name>A0A5D2J9K8_GOSTO</name>
<dbReference type="AlphaFoldDB" id="A0A5D2J9K8"/>
<evidence type="ECO:0000313" key="2">
    <source>
        <dbReference type="EMBL" id="TYH51621.1"/>
    </source>
</evidence>
<sequence>MSNTPPLGIIPSKSLNERFKYFSAPKLARNSGISPERLLSDTSSAARPLNELMDEGMGPSNKLPPRNSFSNLTQLPRLFGSKPDNLFFETSKSPRFFNFSTSTGSSPVKQFDDKFSKMDKDESAST</sequence>
<accession>A0A5D2J9K8</accession>
<organism evidence="2 3">
    <name type="scientific">Gossypium tomentosum</name>
    <name type="common">Hawaiian cotton</name>
    <name type="synonym">Gossypium sandvicense</name>
    <dbReference type="NCBI Taxonomy" id="34277"/>
    <lineage>
        <taxon>Eukaryota</taxon>
        <taxon>Viridiplantae</taxon>
        <taxon>Streptophyta</taxon>
        <taxon>Embryophyta</taxon>
        <taxon>Tracheophyta</taxon>
        <taxon>Spermatophyta</taxon>
        <taxon>Magnoliopsida</taxon>
        <taxon>eudicotyledons</taxon>
        <taxon>Gunneridae</taxon>
        <taxon>Pentapetalae</taxon>
        <taxon>rosids</taxon>
        <taxon>malvids</taxon>
        <taxon>Malvales</taxon>
        <taxon>Malvaceae</taxon>
        <taxon>Malvoideae</taxon>
        <taxon>Gossypium</taxon>
    </lineage>
</organism>
<evidence type="ECO:0000313" key="3">
    <source>
        <dbReference type="Proteomes" id="UP000322667"/>
    </source>
</evidence>
<proteinExistence type="predicted"/>
<dbReference type="EMBL" id="CM017632">
    <property type="protein sequence ID" value="TYH51621.1"/>
    <property type="molecule type" value="Genomic_DNA"/>
</dbReference>
<feature type="compositionally biased region" description="Polar residues" evidence="1">
    <location>
        <begin position="98"/>
        <end position="108"/>
    </location>
</feature>
<evidence type="ECO:0000256" key="1">
    <source>
        <dbReference type="SAM" id="MobiDB-lite"/>
    </source>
</evidence>
<reference evidence="2 3" key="1">
    <citation type="submission" date="2019-07" db="EMBL/GenBank/DDBJ databases">
        <title>WGS assembly of Gossypium tomentosum.</title>
        <authorList>
            <person name="Chen Z.J."/>
            <person name="Sreedasyam A."/>
            <person name="Ando A."/>
            <person name="Song Q."/>
            <person name="De L."/>
            <person name="Hulse-Kemp A."/>
            <person name="Ding M."/>
            <person name="Ye W."/>
            <person name="Kirkbride R."/>
            <person name="Jenkins J."/>
            <person name="Plott C."/>
            <person name="Lovell J."/>
            <person name="Lin Y.-M."/>
            <person name="Vaughn R."/>
            <person name="Liu B."/>
            <person name="Li W."/>
            <person name="Simpson S."/>
            <person name="Scheffler B."/>
            <person name="Saski C."/>
            <person name="Grover C."/>
            <person name="Hu G."/>
            <person name="Conover J."/>
            <person name="Carlson J."/>
            <person name="Shu S."/>
            <person name="Boston L."/>
            <person name="Williams M."/>
            <person name="Peterson D."/>
            <person name="Mcgee K."/>
            <person name="Jones D."/>
            <person name="Wendel J."/>
            <person name="Stelly D."/>
            <person name="Grimwood J."/>
            <person name="Schmutz J."/>
        </authorList>
    </citation>
    <scope>NUCLEOTIDE SEQUENCE [LARGE SCALE GENOMIC DNA]</scope>
    <source>
        <strain evidence="2">7179.01</strain>
    </source>
</reference>
<feature type="compositionally biased region" description="Basic and acidic residues" evidence="1">
    <location>
        <begin position="110"/>
        <end position="126"/>
    </location>
</feature>
<dbReference type="Proteomes" id="UP000322667">
    <property type="component" value="Chromosome D10"/>
</dbReference>